<evidence type="ECO:0000256" key="1">
    <source>
        <dbReference type="SAM" id="Phobius"/>
    </source>
</evidence>
<reference evidence="2 3" key="1">
    <citation type="submission" date="2012-06" db="EMBL/GenBank/DDBJ databases">
        <title>Draft genome sequence of Lactobacillus gigeriorum CRBIP 24.85T, isolated from chicken crop.</title>
        <authorList>
            <person name="Cousin S."/>
            <person name="Ma L."/>
            <person name="Creno S."/>
            <person name="Clermont D."/>
            <person name="Loux V."/>
            <person name="Bizet C."/>
            <person name="Bouchier C."/>
        </authorList>
    </citation>
    <scope>NUCLEOTIDE SEQUENCE [LARGE SCALE GENOMIC DNA]</scope>
    <source>
        <strain evidence="3">CRBIP 24.85T</strain>
    </source>
</reference>
<protein>
    <submittedName>
        <fullName evidence="2">Uncharacterized protein</fullName>
    </submittedName>
</protein>
<dbReference type="Proteomes" id="UP000009326">
    <property type="component" value="Unassembled WGS sequence"/>
</dbReference>
<proteinExistence type="predicted"/>
<evidence type="ECO:0000313" key="3">
    <source>
        <dbReference type="Proteomes" id="UP000009326"/>
    </source>
</evidence>
<accession>I7J1V8</accession>
<keyword evidence="1" id="KW-1133">Transmembrane helix</keyword>
<comment type="caution">
    <text evidence="2">The sequence shown here is derived from an EMBL/GenBank/DDBJ whole genome shotgun (WGS) entry which is preliminary data.</text>
</comment>
<feature type="transmembrane region" description="Helical" evidence="1">
    <location>
        <begin position="6"/>
        <end position="26"/>
    </location>
</feature>
<keyword evidence="1" id="KW-0472">Membrane</keyword>
<name>I7J1V8_9LACO</name>
<evidence type="ECO:0000313" key="2">
    <source>
        <dbReference type="EMBL" id="CCI86497.1"/>
    </source>
</evidence>
<dbReference type="EMBL" id="CAKC01000024">
    <property type="protein sequence ID" value="CCI86497.1"/>
    <property type="molecule type" value="Genomic_DNA"/>
</dbReference>
<organism evidence="2 3">
    <name type="scientific">Lactobacillus gigeriorum DSM 23908 = CRBIP 24.85</name>
    <dbReference type="NCBI Taxonomy" id="1423751"/>
    <lineage>
        <taxon>Bacteria</taxon>
        <taxon>Bacillati</taxon>
        <taxon>Bacillota</taxon>
        <taxon>Bacilli</taxon>
        <taxon>Lactobacillales</taxon>
        <taxon>Lactobacillaceae</taxon>
        <taxon>Lactobacillus</taxon>
    </lineage>
</organism>
<keyword evidence="1" id="KW-0812">Transmembrane</keyword>
<sequence length="41" mass="4450">MYLPLIAIYWAIAINIVLTAIGKLVIDLAIAKAIKNANPKD</sequence>
<gene>
    <name evidence="2" type="ORF">BN52_07835</name>
</gene>
<dbReference type="AlphaFoldDB" id="I7J1V8"/>